<dbReference type="Gene3D" id="3.90.1150.200">
    <property type="match status" value="1"/>
</dbReference>
<dbReference type="Pfam" id="PF08818">
    <property type="entry name" value="DUF1801"/>
    <property type="match status" value="1"/>
</dbReference>
<accession>A0A6J6IG77</accession>
<proteinExistence type="predicted"/>
<organism evidence="2">
    <name type="scientific">freshwater metagenome</name>
    <dbReference type="NCBI Taxonomy" id="449393"/>
    <lineage>
        <taxon>unclassified sequences</taxon>
        <taxon>metagenomes</taxon>
        <taxon>ecological metagenomes</taxon>
    </lineage>
</organism>
<evidence type="ECO:0000313" key="2">
    <source>
        <dbReference type="EMBL" id="CAB4621928.1"/>
    </source>
</evidence>
<dbReference type="AlphaFoldDB" id="A0A6J6IG77"/>
<protein>
    <submittedName>
        <fullName evidence="2">Unannotated protein</fullName>
    </submittedName>
</protein>
<evidence type="ECO:0000259" key="1">
    <source>
        <dbReference type="Pfam" id="PF08818"/>
    </source>
</evidence>
<dbReference type="SUPFAM" id="SSF159888">
    <property type="entry name" value="YdhG-like"/>
    <property type="match status" value="1"/>
</dbReference>
<feature type="domain" description="YdhG-like" evidence="1">
    <location>
        <begin position="19"/>
        <end position="112"/>
    </location>
</feature>
<dbReference type="EMBL" id="CAEZVF010000078">
    <property type="protein sequence ID" value="CAB4621928.1"/>
    <property type="molecule type" value="Genomic_DNA"/>
</dbReference>
<name>A0A6J6IG77_9ZZZZ</name>
<sequence>MKRAPAAVAQYFAEQPSPHKQTLLEMRKRILEVVPDAQEIIKYNMPTFVVDGVEVAGILGHKNHIGYYPYSGSVLNQFPELEGKYRMSKGALQMPIDKPLPKTLIRKLIRARLAMG</sequence>
<gene>
    <name evidence="2" type="ORF">UFOPK1939_00621</name>
</gene>
<dbReference type="InterPro" id="IPR014922">
    <property type="entry name" value="YdhG-like"/>
</dbReference>
<reference evidence="2" key="1">
    <citation type="submission" date="2020-05" db="EMBL/GenBank/DDBJ databases">
        <authorList>
            <person name="Chiriac C."/>
            <person name="Salcher M."/>
            <person name="Ghai R."/>
            <person name="Kavagutti S V."/>
        </authorList>
    </citation>
    <scope>NUCLEOTIDE SEQUENCE</scope>
</reference>